<evidence type="ECO:0000256" key="1">
    <source>
        <dbReference type="SAM" id="SignalP"/>
    </source>
</evidence>
<evidence type="ECO:0000259" key="2">
    <source>
        <dbReference type="Pfam" id="PF00188"/>
    </source>
</evidence>
<dbReference type="PROSITE" id="PS51257">
    <property type="entry name" value="PROKAR_LIPOPROTEIN"/>
    <property type="match status" value="1"/>
</dbReference>
<dbReference type="Gene3D" id="3.40.33.10">
    <property type="entry name" value="CAP"/>
    <property type="match status" value="1"/>
</dbReference>
<dbReference type="SUPFAM" id="SSF55797">
    <property type="entry name" value="PR-1-like"/>
    <property type="match status" value="1"/>
</dbReference>
<protein>
    <submittedName>
        <fullName evidence="3">CAP domain-containing protein</fullName>
    </submittedName>
</protein>
<reference evidence="3" key="1">
    <citation type="submission" date="2020-12" db="EMBL/GenBank/DDBJ databases">
        <title>Bacterial novel species Flavobacterium sp. SE-1-e isolated from soil.</title>
        <authorList>
            <person name="Jung H.-Y."/>
        </authorList>
    </citation>
    <scope>NUCLEOTIDE SEQUENCE</scope>
    <source>
        <strain evidence="3">SE-1-e</strain>
    </source>
</reference>
<dbReference type="EMBL" id="JAEHFV010000001">
    <property type="protein sequence ID" value="MBK0368923.1"/>
    <property type="molecule type" value="Genomic_DNA"/>
</dbReference>
<comment type="caution">
    <text evidence="3">The sequence shown here is derived from an EMBL/GenBank/DDBJ whole genome shotgun (WGS) entry which is preliminary data.</text>
</comment>
<dbReference type="AlphaFoldDB" id="A0A934PM63"/>
<dbReference type="Pfam" id="PF00188">
    <property type="entry name" value="CAP"/>
    <property type="match status" value="1"/>
</dbReference>
<dbReference type="PANTHER" id="PTHR31157:SF1">
    <property type="entry name" value="SCP DOMAIN-CONTAINING PROTEIN"/>
    <property type="match status" value="1"/>
</dbReference>
<accession>A0A934PM63</accession>
<dbReference type="Proteomes" id="UP000609172">
    <property type="component" value="Unassembled WGS sequence"/>
</dbReference>
<name>A0A934PM63_9FLAO</name>
<dbReference type="InterPro" id="IPR035940">
    <property type="entry name" value="CAP_sf"/>
</dbReference>
<feature type="chain" id="PRO_5036887838" evidence="1">
    <location>
        <begin position="27"/>
        <end position="175"/>
    </location>
</feature>
<evidence type="ECO:0000313" key="3">
    <source>
        <dbReference type="EMBL" id="MBK0368923.1"/>
    </source>
</evidence>
<keyword evidence="1" id="KW-0732">Signal</keyword>
<evidence type="ECO:0000313" key="4">
    <source>
        <dbReference type="Proteomes" id="UP000609172"/>
    </source>
</evidence>
<proteinExistence type="predicted"/>
<keyword evidence="4" id="KW-1185">Reference proteome</keyword>
<feature type="signal peptide" evidence="1">
    <location>
        <begin position="1"/>
        <end position="26"/>
    </location>
</feature>
<sequence>MKPAFKNLLVCIFVWALVSCSADSYAENTELTETSFIQNVAGNPLVIKYSYNDLELETLQLVNEYRKSIGLNELQKADFISTLSKEHNEEMISTKTFNHNGFSDRSKSIMKTLSARLVAENLAYNYKSPKATVQAWINSPDHKANLEGDFTHFGIAVTLDAQTGKTYYTNIFAKL</sequence>
<organism evidence="3 4">
    <name type="scientific">Flavobacterium agrisoli</name>
    <dbReference type="NCBI Taxonomy" id="2793066"/>
    <lineage>
        <taxon>Bacteria</taxon>
        <taxon>Pseudomonadati</taxon>
        <taxon>Bacteroidota</taxon>
        <taxon>Flavobacteriia</taxon>
        <taxon>Flavobacteriales</taxon>
        <taxon>Flavobacteriaceae</taxon>
        <taxon>Flavobacterium</taxon>
    </lineage>
</organism>
<dbReference type="RefSeq" id="WP_200104834.1">
    <property type="nucleotide sequence ID" value="NZ_JAEHFV010000001.1"/>
</dbReference>
<feature type="domain" description="SCP" evidence="2">
    <location>
        <begin position="59"/>
        <end position="169"/>
    </location>
</feature>
<gene>
    <name evidence="3" type="ORF">I5M07_03660</name>
</gene>
<dbReference type="CDD" id="cd05379">
    <property type="entry name" value="CAP_bacterial"/>
    <property type="match status" value="1"/>
</dbReference>
<dbReference type="PANTHER" id="PTHR31157">
    <property type="entry name" value="SCP DOMAIN-CONTAINING PROTEIN"/>
    <property type="match status" value="1"/>
</dbReference>
<dbReference type="InterPro" id="IPR014044">
    <property type="entry name" value="CAP_dom"/>
</dbReference>